<evidence type="ECO:0000313" key="3">
    <source>
        <dbReference type="Proteomes" id="UP000613740"/>
    </source>
</evidence>
<keyword evidence="3" id="KW-1185">Reference proteome</keyword>
<evidence type="ECO:0000256" key="1">
    <source>
        <dbReference type="SAM" id="MobiDB-lite"/>
    </source>
</evidence>
<organism evidence="2 3">
    <name type="scientific">Chlamydomonas schloesseri</name>
    <dbReference type="NCBI Taxonomy" id="2026947"/>
    <lineage>
        <taxon>Eukaryota</taxon>
        <taxon>Viridiplantae</taxon>
        <taxon>Chlorophyta</taxon>
        <taxon>core chlorophytes</taxon>
        <taxon>Chlorophyceae</taxon>
        <taxon>CS clade</taxon>
        <taxon>Chlamydomonadales</taxon>
        <taxon>Chlamydomonadaceae</taxon>
        <taxon>Chlamydomonas</taxon>
    </lineage>
</organism>
<evidence type="ECO:0000313" key="2">
    <source>
        <dbReference type="EMBL" id="KAG2450223.1"/>
    </source>
</evidence>
<name>A0A835WLZ2_9CHLO</name>
<feature type="compositionally biased region" description="Low complexity" evidence="1">
    <location>
        <begin position="104"/>
        <end position="129"/>
    </location>
</feature>
<feature type="region of interest" description="Disordered" evidence="1">
    <location>
        <begin position="178"/>
        <end position="211"/>
    </location>
</feature>
<feature type="compositionally biased region" description="Basic and acidic residues" evidence="1">
    <location>
        <begin position="143"/>
        <end position="152"/>
    </location>
</feature>
<proteinExistence type="predicted"/>
<dbReference type="Proteomes" id="UP000613740">
    <property type="component" value="Unassembled WGS sequence"/>
</dbReference>
<feature type="compositionally biased region" description="Low complexity" evidence="1">
    <location>
        <begin position="347"/>
        <end position="356"/>
    </location>
</feature>
<protein>
    <submittedName>
        <fullName evidence="2">Uncharacterized protein</fullName>
    </submittedName>
</protein>
<feature type="region of interest" description="Disordered" evidence="1">
    <location>
        <begin position="49"/>
        <end position="164"/>
    </location>
</feature>
<sequence>MREHSLATEHNTRLKNRLGVVEALLPVRVQPGEDLARLAAATAAATATAAGQQQQQQPAGSADNATAAWGSCGGGHTRRSSSMSRSESADHSAGGGGQQGGQGEAAPAPGLLLQYSHDSPATAPPTTAAGGSGSGGPGAHRPGSHERSHPEAEPGTAVDRAASGAAVGRAAARLLCCPPQPQHDQQHQHHTQSPALERLSQPEQPSQHSIEAATEQWLAAWRVWVREAALLSVAYTTRPSEQYLRKIDAAFERVCEEAARIWYPLGHPDVICGAYQLNVDTGLPETPPDSHWREVAEGMGVNAQQVAACRAALALYRERMEVVMAERGRLTERLADSMAAAQRAAEGPHPVSSPSGGSSGGSLGSAHYQQAGVEAEAAAAALDANVAAEGRATRLAREFLRSNILTSLQRAKCASLSYPFYPDALAIIAAMASLPGLPQPAGPETEQQAAPSEVPRG</sequence>
<dbReference type="EMBL" id="JAEHOD010000012">
    <property type="protein sequence ID" value="KAG2450223.1"/>
    <property type="molecule type" value="Genomic_DNA"/>
</dbReference>
<accession>A0A835WLZ2</accession>
<gene>
    <name evidence="2" type="ORF">HYH02_000324</name>
</gene>
<reference evidence="2" key="1">
    <citation type="journal article" date="2020" name="bioRxiv">
        <title>Comparative genomics of Chlamydomonas.</title>
        <authorList>
            <person name="Craig R.J."/>
            <person name="Hasan A.R."/>
            <person name="Ness R.W."/>
            <person name="Keightley P.D."/>
        </authorList>
    </citation>
    <scope>NUCLEOTIDE SEQUENCE</scope>
    <source>
        <strain evidence="2">CCAP 11/173</strain>
    </source>
</reference>
<feature type="region of interest" description="Disordered" evidence="1">
    <location>
        <begin position="338"/>
        <end position="367"/>
    </location>
</feature>
<dbReference type="AlphaFoldDB" id="A0A835WLZ2"/>
<dbReference type="OrthoDB" id="545593at2759"/>
<feature type="region of interest" description="Disordered" evidence="1">
    <location>
        <begin position="437"/>
        <end position="457"/>
    </location>
</feature>
<comment type="caution">
    <text evidence="2">The sequence shown here is derived from an EMBL/GenBank/DDBJ whole genome shotgun (WGS) entry which is preliminary data.</text>
</comment>
<feature type="compositionally biased region" description="Low complexity" evidence="1">
    <location>
        <begin position="49"/>
        <end position="59"/>
    </location>
</feature>
<feature type="compositionally biased region" description="Gly residues" evidence="1">
    <location>
        <begin position="93"/>
        <end position="103"/>
    </location>
</feature>